<dbReference type="InterPro" id="IPR001138">
    <property type="entry name" value="Zn2Cys6_DnaBD"/>
</dbReference>
<dbReference type="CDD" id="cd12148">
    <property type="entry name" value="fungal_TF_MHR"/>
    <property type="match status" value="1"/>
</dbReference>
<dbReference type="AlphaFoldDB" id="A0A8K0L6K6"/>
<dbReference type="PROSITE" id="PS50048">
    <property type="entry name" value="ZN2_CY6_FUNGAL_2"/>
    <property type="match status" value="1"/>
</dbReference>
<name>A0A8K0L6K6_9PEZI</name>
<dbReference type="SUPFAM" id="SSF57701">
    <property type="entry name" value="Zn2/Cys6 DNA-binding domain"/>
    <property type="match status" value="1"/>
</dbReference>
<evidence type="ECO:0000313" key="5">
    <source>
        <dbReference type="Proteomes" id="UP000809789"/>
    </source>
</evidence>
<keyword evidence="5" id="KW-1185">Reference proteome</keyword>
<dbReference type="InterPro" id="IPR050797">
    <property type="entry name" value="Carb_Metab_Trans_Reg"/>
</dbReference>
<sequence>MEDVISGTPGRPKALAQRACDTCRSRKRRCVIDTGTEGAACTLCVTLGSSCQFTLPTKARGPKRRQGTSLPASGRHSDSLSPAFLATNDSPQLSSPASSRVQYPTDELVSRSLLHVILDDYLDVLDPLYGYVHPPTFRQQLADSLDCTDPDFFALLVSLVANTVALLPSRYTFYKSLDSTFCNRFDERSALIYRCSEICRQLRTGAYWDQLDLRKWIISFCLFNAFFQMGSMNTARMFEAEAIQIGRLLHFAAIGYYDGLDPIQARLRKNAFWHMFFCQSHTLLSPGQLANVKFLDDNETTMDLRKLMPDVSEDSMSPSADTTGMSTPPMLQVTSAIGFSLNARIFQAGMVGFLKGQECRCGHGKTRTERIQHYQKALHDLRYVFDDLPDFVSAWLYPSLDRARRTPGPHESTTSNAHSYFSQHRSSAASGIYSDNYSDPFAMLRVNVHMTHSWLRMIIVNELDLLLAADRGACSGHECTTTKENWAEREDICQRTLEVLRNSSYEAMEPNGNALVTKVRDIATSMLECPYDSQELPALRAARYLRDFSQMLSRLDHSEELNLSSVQSWVDTDRIRNPV</sequence>
<proteinExistence type="predicted"/>
<dbReference type="SMART" id="SM00066">
    <property type="entry name" value="GAL4"/>
    <property type="match status" value="1"/>
</dbReference>
<evidence type="ECO:0000256" key="1">
    <source>
        <dbReference type="ARBA" id="ARBA00023242"/>
    </source>
</evidence>
<evidence type="ECO:0000259" key="3">
    <source>
        <dbReference type="PROSITE" id="PS50048"/>
    </source>
</evidence>
<dbReference type="Pfam" id="PF00172">
    <property type="entry name" value="Zn_clus"/>
    <property type="match status" value="1"/>
</dbReference>
<dbReference type="Gene3D" id="4.10.240.10">
    <property type="entry name" value="Zn(2)-C6 fungal-type DNA-binding domain"/>
    <property type="match status" value="1"/>
</dbReference>
<accession>A0A8K0L6K6</accession>
<dbReference type="EMBL" id="JAESVG020000002">
    <property type="protein sequence ID" value="KAG8630664.1"/>
    <property type="molecule type" value="Genomic_DNA"/>
</dbReference>
<keyword evidence="1" id="KW-0539">Nucleus</keyword>
<evidence type="ECO:0000313" key="4">
    <source>
        <dbReference type="EMBL" id="KAG8630664.1"/>
    </source>
</evidence>
<organism evidence="4 5">
    <name type="scientific">Elsinoe batatas</name>
    <dbReference type="NCBI Taxonomy" id="2601811"/>
    <lineage>
        <taxon>Eukaryota</taxon>
        <taxon>Fungi</taxon>
        <taxon>Dikarya</taxon>
        <taxon>Ascomycota</taxon>
        <taxon>Pezizomycotina</taxon>
        <taxon>Dothideomycetes</taxon>
        <taxon>Dothideomycetidae</taxon>
        <taxon>Myriangiales</taxon>
        <taxon>Elsinoaceae</taxon>
        <taxon>Elsinoe</taxon>
    </lineage>
</organism>
<dbReference type="CDD" id="cd00067">
    <property type="entry name" value="GAL4"/>
    <property type="match status" value="1"/>
</dbReference>
<dbReference type="Proteomes" id="UP000809789">
    <property type="component" value="Unassembled WGS sequence"/>
</dbReference>
<dbReference type="OrthoDB" id="39175at2759"/>
<protein>
    <recommendedName>
        <fullName evidence="3">Zn(2)-C6 fungal-type domain-containing protein</fullName>
    </recommendedName>
</protein>
<comment type="caution">
    <text evidence="4">The sequence shown here is derived from an EMBL/GenBank/DDBJ whole genome shotgun (WGS) entry which is preliminary data.</text>
</comment>
<dbReference type="GO" id="GO:0000981">
    <property type="term" value="F:DNA-binding transcription factor activity, RNA polymerase II-specific"/>
    <property type="evidence" value="ECO:0007669"/>
    <property type="project" value="InterPro"/>
</dbReference>
<dbReference type="PANTHER" id="PTHR31668">
    <property type="entry name" value="GLUCOSE TRANSPORT TRANSCRIPTION REGULATOR RGT1-RELATED-RELATED"/>
    <property type="match status" value="1"/>
</dbReference>
<feature type="domain" description="Zn(2)-C6 fungal-type" evidence="3">
    <location>
        <begin position="19"/>
        <end position="53"/>
    </location>
</feature>
<dbReference type="PANTHER" id="PTHR31668:SF30">
    <property type="entry name" value="ZN(II)2CYS6 TRANSCRIPTION FACTOR (EUROFUNG)"/>
    <property type="match status" value="1"/>
</dbReference>
<dbReference type="InterPro" id="IPR036864">
    <property type="entry name" value="Zn2-C6_fun-type_DNA-bd_sf"/>
</dbReference>
<reference evidence="4" key="1">
    <citation type="submission" date="2021-07" db="EMBL/GenBank/DDBJ databases">
        <title>Elsinoe batatas strain:CRI-CJ2 Genome sequencing and assembly.</title>
        <authorList>
            <person name="Huang L."/>
        </authorList>
    </citation>
    <scope>NUCLEOTIDE SEQUENCE</scope>
    <source>
        <strain evidence="4">CRI-CJ2</strain>
    </source>
</reference>
<feature type="region of interest" description="Disordered" evidence="2">
    <location>
        <begin position="57"/>
        <end position="77"/>
    </location>
</feature>
<evidence type="ECO:0000256" key="2">
    <source>
        <dbReference type="SAM" id="MobiDB-lite"/>
    </source>
</evidence>
<dbReference type="GO" id="GO:0008270">
    <property type="term" value="F:zinc ion binding"/>
    <property type="evidence" value="ECO:0007669"/>
    <property type="project" value="InterPro"/>
</dbReference>
<dbReference type="PROSITE" id="PS00463">
    <property type="entry name" value="ZN2_CY6_FUNGAL_1"/>
    <property type="match status" value="1"/>
</dbReference>
<gene>
    <name evidence="4" type="ORF">KVT40_002283</name>
</gene>